<dbReference type="InterPro" id="IPR006076">
    <property type="entry name" value="FAD-dep_OxRdtase"/>
</dbReference>
<keyword evidence="5 7" id="KW-0560">Oxidoreductase</keyword>
<dbReference type="Gene3D" id="3.50.50.60">
    <property type="entry name" value="FAD/NAD(P)-binding domain"/>
    <property type="match status" value="2"/>
</dbReference>
<comment type="cofactor">
    <cofactor evidence="1 7">
        <name>FAD</name>
        <dbReference type="ChEBI" id="CHEBI:57692"/>
    </cofactor>
</comment>
<dbReference type="EMBL" id="NOXG01000011">
    <property type="protein sequence ID" value="PYD75285.1"/>
    <property type="molecule type" value="Genomic_DNA"/>
</dbReference>
<evidence type="ECO:0000313" key="9">
    <source>
        <dbReference type="EMBL" id="PYD75285.1"/>
    </source>
</evidence>
<dbReference type="Pfam" id="PF01266">
    <property type="entry name" value="DAO"/>
    <property type="match status" value="1"/>
</dbReference>
<proteinExistence type="inferred from homology"/>
<dbReference type="GO" id="GO:0005737">
    <property type="term" value="C:cytoplasm"/>
    <property type="evidence" value="ECO:0007669"/>
    <property type="project" value="TreeGrafter"/>
</dbReference>
<dbReference type="EC" id="1.4.99.-" evidence="7"/>
<name>A0A318Q8T0_9PROT</name>
<dbReference type="PANTHER" id="PTHR13847:SF280">
    <property type="entry name" value="D-AMINO ACID DEHYDROGENASE"/>
    <property type="match status" value="1"/>
</dbReference>
<dbReference type="NCBIfam" id="NF001933">
    <property type="entry name" value="PRK00711.1"/>
    <property type="match status" value="1"/>
</dbReference>
<dbReference type="InterPro" id="IPR023080">
    <property type="entry name" value="DadA"/>
</dbReference>
<comment type="similarity">
    <text evidence="2 7">Belongs to the DadA oxidoreductase family.</text>
</comment>
<comment type="caution">
    <text evidence="9">The sequence shown here is derived from an EMBL/GenBank/DDBJ whole genome shotgun (WGS) entry which is preliminary data.</text>
</comment>
<dbReference type="GO" id="GO:0005886">
    <property type="term" value="C:plasma membrane"/>
    <property type="evidence" value="ECO:0007669"/>
    <property type="project" value="TreeGrafter"/>
</dbReference>
<evidence type="ECO:0000256" key="4">
    <source>
        <dbReference type="ARBA" id="ARBA00022827"/>
    </source>
</evidence>
<dbReference type="RefSeq" id="WP_110530799.1">
    <property type="nucleotide sequence ID" value="NZ_NOXG01000011.1"/>
</dbReference>
<dbReference type="GO" id="GO:0055130">
    <property type="term" value="P:D-alanine catabolic process"/>
    <property type="evidence" value="ECO:0007669"/>
    <property type="project" value="TreeGrafter"/>
</dbReference>
<dbReference type="SUPFAM" id="SSF51905">
    <property type="entry name" value="FAD/NAD(P)-binding domain"/>
    <property type="match status" value="1"/>
</dbReference>
<feature type="domain" description="FAD dependent oxidoreductase" evidence="8">
    <location>
        <begin position="2"/>
        <end position="397"/>
    </location>
</feature>
<evidence type="ECO:0000256" key="5">
    <source>
        <dbReference type="ARBA" id="ARBA00023002"/>
    </source>
</evidence>
<dbReference type="HAMAP" id="MF_01202">
    <property type="entry name" value="DadA"/>
    <property type="match status" value="1"/>
</dbReference>
<keyword evidence="4 7" id="KW-0274">FAD</keyword>
<dbReference type="FunFam" id="3.50.50.60:FF:000020">
    <property type="entry name" value="D-amino acid dehydrogenase"/>
    <property type="match status" value="1"/>
</dbReference>
<evidence type="ECO:0000256" key="7">
    <source>
        <dbReference type="HAMAP-Rule" id="MF_01202"/>
    </source>
</evidence>
<accession>A0A318Q8T0</accession>
<dbReference type="GO" id="GO:0008718">
    <property type="term" value="F:D-amino-acid dehydrogenase activity"/>
    <property type="evidence" value="ECO:0007669"/>
    <property type="project" value="UniProtKB-UniRule"/>
</dbReference>
<reference evidence="9 10" key="1">
    <citation type="submission" date="2017-07" db="EMBL/GenBank/DDBJ databases">
        <title>A draft genome sequence of Komagataeibacter sp. T5K1.</title>
        <authorList>
            <person name="Skraban J."/>
            <person name="Cleenwerck I."/>
            <person name="Vandamme P."/>
            <person name="Trcek J."/>
        </authorList>
    </citation>
    <scope>NUCLEOTIDE SEQUENCE [LARGE SCALE GENOMIC DNA]</scope>
    <source>
        <strain evidence="9 10">T5K1</strain>
    </source>
</reference>
<evidence type="ECO:0000313" key="10">
    <source>
        <dbReference type="Proteomes" id="UP000247609"/>
    </source>
</evidence>
<evidence type="ECO:0000256" key="6">
    <source>
        <dbReference type="ARBA" id="ARBA00047884"/>
    </source>
</evidence>
<evidence type="ECO:0000256" key="3">
    <source>
        <dbReference type="ARBA" id="ARBA00022630"/>
    </source>
</evidence>
<dbReference type="Gene3D" id="3.30.9.10">
    <property type="entry name" value="D-Amino Acid Oxidase, subunit A, domain 2"/>
    <property type="match status" value="1"/>
</dbReference>
<organism evidence="9 10">
    <name type="scientific">Novacetimonas pomaceti</name>
    <dbReference type="NCBI Taxonomy" id="2021998"/>
    <lineage>
        <taxon>Bacteria</taxon>
        <taxon>Pseudomonadati</taxon>
        <taxon>Pseudomonadota</taxon>
        <taxon>Alphaproteobacteria</taxon>
        <taxon>Acetobacterales</taxon>
        <taxon>Acetobacteraceae</taxon>
        <taxon>Novacetimonas</taxon>
    </lineage>
</organism>
<dbReference type="AlphaFoldDB" id="A0A318Q8T0"/>
<dbReference type="Proteomes" id="UP000247609">
    <property type="component" value="Unassembled WGS sequence"/>
</dbReference>
<keyword evidence="3 7" id="KW-0285">Flavoprotein</keyword>
<comment type="catalytic activity">
    <reaction evidence="6 7">
        <text>a D-alpha-amino acid + A + H2O = a 2-oxocarboxylate + AH2 + NH4(+)</text>
        <dbReference type="Rhea" id="RHEA:18125"/>
        <dbReference type="ChEBI" id="CHEBI:13193"/>
        <dbReference type="ChEBI" id="CHEBI:15377"/>
        <dbReference type="ChEBI" id="CHEBI:17499"/>
        <dbReference type="ChEBI" id="CHEBI:28938"/>
        <dbReference type="ChEBI" id="CHEBI:35179"/>
        <dbReference type="ChEBI" id="CHEBI:59871"/>
    </reaction>
</comment>
<sequence length="418" mass="45487">MKIIVLGSGVVGVTSAWYLAQAGHEVTVVDRQPAAGLETSFANAGQVSPGYSAPWAGPGVPLKSIQWLLMKYRPFVFWPMPDPHLWSWLLKMLENCTTAAYDRNKGRMVRLAEYSRDVMRDLRASTGITYDDRQQGTLQVFRTQKQVDAAAKDISVLEQYKVGYEVLDAAGCIAAEPGLASARDKIVGGLRLPGDETGDAFKFTQTLAAMAAKAGVEFLYDTQIRALHADGGKITGVQTSRGKLTADSYVLSLGSYSPALVRSLGLDLPIYPVKGYSITAPIINEDRAPVSTIMDETFKIGITRLGSRTRVGGTAELAGFSKRLRKPRRETLEHSLTDLFPGGNNLSEATFWTGLRPMTPDGTPIIGRTRYDNLFLNTGHGTLGWTMACGSGRVLADIMSGRMPEIPHEDLGLVRYGH</sequence>
<evidence type="ECO:0000259" key="8">
    <source>
        <dbReference type="Pfam" id="PF01266"/>
    </source>
</evidence>
<feature type="binding site" evidence="7">
    <location>
        <begin position="3"/>
        <end position="17"/>
    </location>
    <ligand>
        <name>FAD</name>
        <dbReference type="ChEBI" id="CHEBI:57692"/>
    </ligand>
</feature>
<gene>
    <name evidence="7" type="primary">dadA</name>
    <name evidence="9" type="ORF">CFR71_10080</name>
</gene>
<dbReference type="InterPro" id="IPR036188">
    <property type="entry name" value="FAD/NAD-bd_sf"/>
</dbReference>
<comment type="function">
    <text evidence="7">Oxidative deamination of D-amino acids.</text>
</comment>
<evidence type="ECO:0000256" key="2">
    <source>
        <dbReference type="ARBA" id="ARBA00009410"/>
    </source>
</evidence>
<dbReference type="PANTHER" id="PTHR13847">
    <property type="entry name" value="SARCOSINE DEHYDROGENASE-RELATED"/>
    <property type="match status" value="1"/>
</dbReference>
<protein>
    <recommendedName>
        <fullName evidence="7">D-amino acid dehydrogenase</fullName>
        <ecNumber evidence="7">1.4.99.-</ecNumber>
    </recommendedName>
</protein>
<dbReference type="SUPFAM" id="SSF54373">
    <property type="entry name" value="FAD-linked reductases, C-terminal domain"/>
    <property type="match status" value="1"/>
</dbReference>
<evidence type="ECO:0000256" key="1">
    <source>
        <dbReference type="ARBA" id="ARBA00001974"/>
    </source>
</evidence>